<evidence type="ECO:0000313" key="1">
    <source>
        <dbReference type="EMBL" id="PIT92746.1"/>
    </source>
</evidence>
<dbReference type="EMBL" id="PFBA01000011">
    <property type="protein sequence ID" value="PIT92746.1"/>
    <property type="molecule type" value="Genomic_DNA"/>
</dbReference>
<dbReference type="AlphaFoldDB" id="A0A2M6WIZ6"/>
<comment type="caution">
    <text evidence="1">The sequence shown here is derived from an EMBL/GenBank/DDBJ whole genome shotgun (WGS) entry which is preliminary data.</text>
</comment>
<gene>
    <name evidence="1" type="ORF">COU08_00780</name>
</gene>
<reference evidence="2" key="1">
    <citation type="submission" date="2017-09" db="EMBL/GenBank/DDBJ databases">
        <title>Depth-based differentiation of microbial function through sediment-hosted aquifers and enrichment of novel symbionts in the deep terrestrial subsurface.</title>
        <authorList>
            <person name="Probst A.J."/>
            <person name="Ladd B."/>
            <person name="Jarett J.K."/>
            <person name="Geller-Mcgrath D.E."/>
            <person name="Sieber C.M.K."/>
            <person name="Emerson J.B."/>
            <person name="Anantharaman K."/>
            <person name="Thomas B.C."/>
            <person name="Malmstrom R."/>
            <person name="Stieglmeier M."/>
            <person name="Klingl A."/>
            <person name="Woyke T."/>
            <person name="Ryan C.M."/>
            <person name="Banfield J.F."/>
        </authorList>
    </citation>
    <scope>NUCLEOTIDE SEQUENCE [LARGE SCALE GENOMIC DNA]</scope>
</reference>
<evidence type="ECO:0000313" key="2">
    <source>
        <dbReference type="Proteomes" id="UP000228635"/>
    </source>
</evidence>
<sequence>MTTMTIRKKKQAERSCERWPVGCGCSSRQFSVQDFLPRVHLKEFAVKEKLEIVASLCETKTAKEPVKTSARTIFCRIGNFFLPRKLRTIWSPSGAFRAAMS</sequence>
<accession>A0A2M6WIZ6</accession>
<organism evidence="1 2">
    <name type="scientific">Candidatus Harrisonbacteria bacterium CG10_big_fil_rev_8_21_14_0_10_42_17</name>
    <dbReference type="NCBI Taxonomy" id="1974584"/>
    <lineage>
        <taxon>Bacteria</taxon>
        <taxon>Candidatus Harrisoniibacteriota</taxon>
    </lineage>
</organism>
<protein>
    <submittedName>
        <fullName evidence="1">Uncharacterized protein</fullName>
    </submittedName>
</protein>
<dbReference type="Proteomes" id="UP000228635">
    <property type="component" value="Unassembled WGS sequence"/>
</dbReference>
<name>A0A2M6WIZ6_9BACT</name>
<proteinExistence type="predicted"/>